<dbReference type="Proteomes" id="UP000017981">
    <property type="component" value="Unassembled WGS sequence"/>
</dbReference>
<dbReference type="AlphaFoldDB" id="T2IU86"/>
<evidence type="ECO:0000313" key="3">
    <source>
        <dbReference type="Proteomes" id="UP000017981"/>
    </source>
</evidence>
<proteinExistence type="predicted"/>
<evidence type="ECO:0000313" key="2">
    <source>
        <dbReference type="EMBL" id="CCQ56479.1"/>
    </source>
</evidence>
<gene>
    <name evidence="2" type="ORF">CWATWH0005_5757</name>
</gene>
<keyword evidence="1" id="KW-0472">Membrane</keyword>
<reference evidence="2 3" key="1">
    <citation type="submission" date="2013-01" db="EMBL/GenBank/DDBJ databases">
        <authorList>
            <person name="Bench S."/>
        </authorList>
    </citation>
    <scope>NUCLEOTIDE SEQUENCE [LARGE SCALE GENOMIC DNA]</scope>
    <source>
        <strain evidence="2 3">WH 0005</strain>
    </source>
</reference>
<organism evidence="2 3">
    <name type="scientific">Crocosphaera watsonii WH 0005</name>
    <dbReference type="NCBI Taxonomy" id="423472"/>
    <lineage>
        <taxon>Bacteria</taxon>
        <taxon>Bacillati</taxon>
        <taxon>Cyanobacteriota</taxon>
        <taxon>Cyanophyceae</taxon>
        <taxon>Oscillatoriophycideae</taxon>
        <taxon>Chroococcales</taxon>
        <taxon>Aphanothecaceae</taxon>
        <taxon>Crocosphaera</taxon>
    </lineage>
</organism>
<dbReference type="EMBL" id="CAQL01000640">
    <property type="protein sequence ID" value="CCQ56479.1"/>
    <property type="molecule type" value="Genomic_DNA"/>
</dbReference>
<sequence>MTSSEQGYLLYLTKMIIGNHLWYLRDLIIKSKIGLARL</sequence>
<name>T2IU86_CROWT</name>
<keyword evidence="1" id="KW-1133">Transmembrane helix</keyword>
<reference evidence="2 3" key="2">
    <citation type="submission" date="2013-09" db="EMBL/GenBank/DDBJ databases">
        <title>Whole genome comparison of six Crocosphaera watsonii strains with differing phenotypes.</title>
        <authorList>
            <person name="Bench S.R."/>
            <person name="Heller P."/>
            <person name="Frank I."/>
            <person name="Arciniega M."/>
            <person name="Shilova I.N."/>
            <person name="Zehr J.P."/>
        </authorList>
    </citation>
    <scope>NUCLEOTIDE SEQUENCE [LARGE SCALE GENOMIC DNA]</scope>
    <source>
        <strain evidence="2 3">WH 0005</strain>
    </source>
</reference>
<comment type="caution">
    <text evidence="2">The sequence shown here is derived from an EMBL/GenBank/DDBJ whole genome shotgun (WGS) entry which is preliminary data.</text>
</comment>
<keyword evidence="1" id="KW-0812">Transmembrane</keyword>
<evidence type="ECO:0000256" key="1">
    <source>
        <dbReference type="SAM" id="Phobius"/>
    </source>
</evidence>
<accession>T2IU86</accession>
<protein>
    <submittedName>
        <fullName evidence="2">Uncharacterized protein</fullName>
    </submittedName>
</protein>
<feature type="transmembrane region" description="Helical" evidence="1">
    <location>
        <begin position="6"/>
        <end position="24"/>
    </location>
</feature>